<protein>
    <submittedName>
        <fullName evidence="1">Uncharacterized protein</fullName>
    </submittedName>
</protein>
<accession>A0ACD3BB25</accession>
<keyword evidence="2" id="KW-1185">Reference proteome</keyword>
<evidence type="ECO:0000313" key="1">
    <source>
        <dbReference type="EMBL" id="TFK75045.1"/>
    </source>
</evidence>
<organism evidence="1 2">
    <name type="scientific">Pluteus cervinus</name>
    <dbReference type="NCBI Taxonomy" id="181527"/>
    <lineage>
        <taxon>Eukaryota</taxon>
        <taxon>Fungi</taxon>
        <taxon>Dikarya</taxon>
        <taxon>Basidiomycota</taxon>
        <taxon>Agaricomycotina</taxon>
        <taxon>Agaricomycetes</taxon>
        <taxon>Agaricomycetidae</taxon>
        <taxon>Agaricales</taxon>
        <taxon>Pluteineae</taxon>
        <taxon>Pluteaceae</taxon>
        <taxon>Pluteus</taxon>
    </lineage>
</organism>
<gene>
    <name evidence="1" type="ORF">BDN72DRAFT_853735</name>
</gene>
<proteinExistence type="predicted"/>
<sequence>MSDGSRLRQSWHNALNDAEALFRQLLTSTSSNEWKRVHNSSESSSSKKGKARMSNVPEVADVVVHRRGSKTGELVYRLVLDVSTGDEVVSLEPWKAVLVTPELRQEWDPAVEEAHLVETFDQTTRISKTNFTLGWPANPRDAVTISRSIHDTSTLLDISTSLPRSPDEPAYLRPSPPYVRSHVTCSTVFAWCIQHVQSPQSPNAPPGETPRRRNTSGGRIRITCFWQHDFKAMWNFGPSGGLAQQLSTMALGLLKTVMKRGTHVPRFIGYGNGVSVERIRFQIDREALTIDYAIVPEEEDHHQHGQLHGIDDLHALREQRRLTRSIECLLPSSEGWDVLLTTKASSEAVEKLPWSAQAIKSNSSASQDSTSHPDQIVLRFSHSDLLDDHSVLKVRVKIEVSKASSGLRLNGLPQAIEELEARDPSSHFAAQQILQDVSSAANLSFQTSTSVGTVNSIASTSSSTATLVRRNTERTAAAEKSVLSRVRRNYIYFSSLLQEPEAKWRQVTDARGVSITQLDSIDPTLVVYRAEATFVGVGLWDLYGAVVSPGTRSHWDKQHEDAVLLEDVNELTELWHYKTKPAWPVNGRDAVLLKTVYKSPTTIHVFSFSADDPHLFPNIPPVEPNVIRTQVDLQGWAIEALSPTTTLLTLLEQSDPKGWANKTSIPTQMINTLAGIGEFAIKCGGPPVVTRLAGAKANEIRYDYERSSFRLEYEAASNRRPPANGDSPRVASSDQPVIECELRCDIDTWAPSLDIVVDPPPQTITCLRRHRLSPEGGGLWLTHTHDALFVNDERLLVIIRRAPGQEKGLVMVNGTKVPVDVEELPKHEIESLVKQKRTKPPRIPLDQPPVVGVIRRRKAEWDADAAGSGAANGGNSANGAWASAPQVAGPLARLLTYAVDTATFTTQTYVSAISPAAVPSVPSSSKSPMQYALEALAWTQEAHTNTTTDGWVPAGDKGLSVHRKLFPEISPIIPVHKGSKVIEGISGEELASIISTRDCRKIWDERFDSLTYLESYGGEAKTSFLVSKSGFPFRDRGFYLASVMSRAHMNPSLSRRNTGADIAEHSNSSRNAIFYVSASFSPDSVIPPFSSSKINSYALPIGRVYLDAWILETLDPYSQENYAIPSARCTRFVAVDYAGSIPAAVNTMINVTLPRAVLAVEAYVKSIAPLPITRLPPPGLVIAEKKVEEGFLPTAWKLKQRDEQRILVNSVFMPESRVYRTTILIKNPFPTSSANNSVAHRNQTTPRPSRLVLSPSRFGTVIDGLPESSSFPNSTASSPSPTGRATSPISRHQRDRAASASSVSSIYVPSSERTSSTLTVRGRSSSTAFTVKGELRPSTDMLVGEVVIDSKMYPDGYDVSLRSWMRSGVGVGSSGKSGSKLPLRSLVEKEGKGSTEVAGNKGKETAEAQGQGQGQGAGRQQQQSVLPLCYTIHTMPSSPLHSSGLNAESPSRHLLRLTLPTAQYQVSTVKDPLTGQTQSAPPLPEWLVGLLQDRRDDGTGGAIVEVEVRPGSGGSSGMTKGSQPKEAGMTITVDGKEAVVLNDKESLTSLGREELLEDRVNKMAILSRMPNEAEPLPEVLRIPIAIADDFLDPVGQTEYPSENDGGDSKTAGSNGLNGVDGGNNTTEGKAGAAGRAEEEKFGDEKGKVQQSTVLAPRPHAGHAASTGLLWFLNGYSNPLTRFRPNGARTDSEAATSNGSGTTSSPAPDTKETASPPRMLPGELGQTLSTTSPAPAAATATSGRGRTLYPVSTVIVVALIAFLIGSLLRSLLSPADFIYVATSEQEAETVGSGWREIRRLVEIKYLIGGWDFQVAVVRRH</sequence>
<reference evidence="1 2" key="1">
    <citation type="journal article" date="2019" name="Nat. Ecol. Evol.">
        <title>Megaphylogeny resolves global patterns of mushroom evolution.</title>
        <authorList>
            <person name="Varga T."/>
            <person name="Krizsan K."/>
            <person name="Foldi C."/>
            <person name="Dima B."/>
            <person name="Sanchez-Garcia M."/>
            <person name="Sanchez-Ramirez S."/>
            <person name="Szollosi G.J."/>
            <person name="Szarkandi J.G."/>
            <person name="Papp V."/>
            <person name="Albert L."/>
            <person name="Andreopoulos W."/>
            <person name="Angelini C."/>
            <person name="Antonin V."/>
            <person name="Barry K.W."/>
            <person name="Bougher N.L."/>
            <person name="Buchanan P."/>
            <person name="Buyck B."/>
            <person name="Bense V."/>
            <person name="Catcheside P."/>
            <person name="Chovatia M."/>
            <person name="Cooper J."/>
            <person name="Damon W."/>
            <person name="Desjardin D."/>
            <person name="Finy P."/>
            <person name="Geml J."/>
            <person name="Haridas S."/>
            <person name="Hughes K."/>
            <person name="Justo A."/>
            <person name="Karasinski D."/>
            <person name="Kautmanova I."/>
            <person name="Kiss B."/>
            <person name="Kocsube S."/>
            <person name="Kotiranta H."/>
            <person name="LaButti K.M."/>
            <person name="Lechner B.E."/>
            <person name="Liimatainen K."/>
            <person name="Lipzen A."/>
            <person name="Lukacs Z."/>
            <person name="Mihaltcheva S."/>
            <person name="Morgado L.N."/>
            <person name="Niskanen T."/>
            <person name="Noordeloos M.E."/>
            <person name="Ohm R.A."/>
            <person name="Ortiz-Santana B."/>
            <person name="Ovrebo C."/>
            <person name="Racz N."/>
            <person name="Riley R."/>
            <person name="Savchenko A."/>
            <person name="Shiryaev A."/>
            <person name="Soop K."/>
            <person name="Spirin V."/>
            <person name="Szebenyi C."/>
            <person name="Tomsovsky M."/>
            <person name="Tulloss R.E."/>
            <person name="Uehling J."/>
            <person name="Grigoriev I.V."/>
            <person name="Vagvolgyi C."/>
            <person name="Papp T."/>
            <person name="Martin F.M."/>
            <person name="Miettinen O."/>
            <person name="Hibbett D.S."/>
            <person name="Nagy L.G."/>
        </authorList>
    </citation>
    <scope>NUCLEOTIDE SEQUENCE [LARGE SCALE GENOMIC DNA]</scope>
    <source>
        <strain evidence="1 2">NL-1719</strain>
    </source>
</reference>
<dbReference type="Proteomes" id="UP000308600">
    <property type="component" value="Unassembled WGS sequence"/>
</dbReference>
<name>A0ACD3BB25_9AGAR</name>
<evidence type="ECO:0000313" key="2">
    <source>
        <dbReference type="Proteomes" id="UP000308600"/>
    </source>
</evidence>
<dbReference type="EMBL" id="ML208265">
    <property type="protein sequence ID" value="TFK75045.1"/>
    <property type="molecule type" value="Genomic_DNA"/>
</dbReference>